<proteinExistence type="predicted"/>
<evidence type="ECO:0000256" key="1">
    <source>
        <dbReference type="SAM" id="MobiDB-lite"/>
    </source>
</evidence>
<protein>
    <submittedName>
        <fullName evidence="2">Uncharacterized protein</fullName>
    </submittedName>
</protein>
<sequence>MEEQSKKNNINVPFSWESKPGLSKVISNSSSERIISRRSSNLELKPPPPFRNKNNKDQVIDYEEEDIESSNFLCAVHPRISSFRMETSATHTHSHSNKEEDPFVEAYKKCTKTPPSSSKLLKRSRRNKNKSSSSSWSNRIIKYMHIFSCKYAGDVVSFV</sequence>
<feature type="region of interest" description="Disordered" evidence="1">
    <location>
        <begin position="110"/>
        <end position="134"/>
    </location>
</feature>
<accession>A0ABU6ZEM0</accession>
<keyword evidence="3" id="KW-1185">Reference proteome</keyword>
<organism evidence="2 3">
    <name type="scientific">Stylosanthes scabra</name>
    <dbReference type="NCBI Taxonomy" id="79078"/>
    <lineage>
        <taxon>Eukaryota</taxon>
        <taxon>Viridiplantae</taxon>
        <taxon>Streptophyta</taxon>
        <taxon>Embryophyta</taxon>
        <taxon>Tracheophyta</taxon>
        <taxon>Spermatophyta</taxon>
        <taxon>Magnoliopsida</taxon>
        <taxon>eudicotyledons</taxon>
        <taxon>Gunneridae</taxon>
        <taxon>Pentapetalae</taxon>
        <taxon>rosids</taxon>
        <taxon>fabids</taxon>
        <taxon>Fabales</taxon>
        <taxon>Fabaceae</taxon>
        <taxon>Papilionoideae</taxon>
        <taxon>50 kb inversion clade</taxon>
        <taxon>dalbergioids sensu lato</taxon>
        <taxon>Dalbergieae</taxon>
        <taxon>Pterocarpus clade</taxon>
        <taxon>Stylosanthes</taxon>
    </lineage>
</organism>
<dbReference type="EMBL" id="JASCZI010272125">
    <property type="protein sequence ID" value="MED6220393.1"/>
    <property type="molecule type" value="Genomic_DNA"/>
</dbReference>
<feature type="compositionally biased region" description="Low complexity" evidence="1">
    <location>
        <begin position="26"/>
        <end position="44"/>
    </location>
</feature>
<gene>
    <name evidence="2" type="ORF">PIB30_044416</name>
</gene>
<evidence type="ECO:0000313" key="2">
    <source>
        <dbReference type="EMBL" id="MED6220393.1"/>
    </source>
</evidence>
<feature type="compositionally biased region" description="Basic residues" evidence="1">
    <location>
        <begin position="120"/>
        <end position="129"/>
    </location>
</feature>
<name>A0ABU6ZEM0_9FABA</name>
<feature type="region of interest" description="Disordered" evidence="1">
    <location>
        <begin position="1"/>
        <end position="56"/>
    </location>
</feature>
<dbReference type="Proteomes" id="UP001341840">
    <property type="component" value="Unassembled WGS sequence"/>
</dbReference>
<evidence type="ECO:0000313" key="3">
    <source>
        <dbReference type="Proteomes" id="UP001341840"/>
    </source>
</evidence>
<reference evidence="2 3" key="1">
    <citation type="journal article" date="2023" name="Plants (Basel)">
        <title>Bridging the Gap: Combining Genomics and Transcriptomics Approaches to Understand Stylosanthes scabra, an Orphan Legume from the Brazilian Caatinga.</title>
        <authorList>
            <person name="Ferreira-Neto J.R.C."/>
            <person name="da Silva M.D."/>
            <person name="Binneck E."/>
            <person name="de Melo N.F."/>
            <person name="da Silva R.H."/>
            <person name="de Melo A.L.T.M."/>
            <person name="Pandolfi V."/>
            <person name="Bustamante F.O."/>
            <person name="Brasileiro-Vidal A.C."/>
            <person name="Benko-Iseppon A.M."/>
        </authorList>
    </citation>
    <scope>NUCLEOTIDE SEQUENCE [LARGE SCALE GENOMIC DNA]</scope>
    <source>
        <tissue evidence="2">Leaves</tissue>
    </source>
</reference>
<comment type="caution">
    <text evidence="2">The sequence shown here is derived from an EMBL/GenBank/DDBJ whole genome shotgun (WGS) entry which is preliminary data.</text>
</comment>
<dbReference type="PANTHER" id="PTHR33696">
    <property type="entry name" value="T22J18.15-RELATED"/>
    <property type="match status" value="1"/>
</dbReference>
<dbReference type="PANTHER" id="PTHR33696:SF23">
    <property type="entry name" value="OS03G0674900 PROTEIN"/>
    <property type="match status" value="1"/>
</dbReference>